<dbReference type="OrthoDB" id="5983996at2759"/>
<evidence type="ECO:0000256" key="1">
    <source>
        <dbReference type="SAM" id="MobiDB-lite"/>
    </source>
</evidence>
<feature type="region of interest" description="Disordered" evidence="1">
    <location>
        <begin position="236"/>
        <end position="292"/>
    </location>
</feature>
<dbReference type="SUPFAM" id="SSF53098">
    <property type="entry name" value="Ribonuclease H-like"/>
    <property type="match status" value="1"/>
</dbReference>
<dbReference type="InterPro" id="IPR012337">
    <property type="entry name" value="RNaseH-like_sf"/>
</dbReference>
<dbReference type="PANTHER" id="PTHR37984:SF11">
    <property type="entry name" value="INTEGRASE CATALYTIC DOMAIN-CONTAINING PROTEIN"/>
    <property type="match status" value="1"/>
</dbReference>
<evidence type="ECO:0000313" key="4">
    <source>
        <dbReference type="Proteomes" id="UP000887567"/>
    </source>
</evidence>
<evidence type="ECO:0000259" key="2">
    <source>
        <dbReference type="PROSITE" id="PS50994"/>
    </source>
</evidence>
<dbReference type="PANTHER" id="PTHR37984">
    <property type="entry name" value="PROTEIN CBG26694"/>
    <property type="match status" value="1"/>
</dbReference>
<dbReference type="RefSeq" id="XP_020896027.1">
    <property type="nucleotide sequence ID" value="XM_021040368.1"/>
</dbReference>
<dbReference type="GO" id="GO:0003676">
    <property type="term" value="F:nucleic acid binding"/>
    <property type="evidence" value="ECO:0007669"/>
    <property type="project" value="InterPro"/>
</dbReference>
<evidence type="ECO:0000313" key="3">
    <source>
        <dbReference type="EnsemblMetazoa" id="XP_020896027.1"/>
    </source>
</evidence>
<feature type="domain" description="Integrase catalytic" evidence="2">
    <location>
        <begin position="4"/>
        <end position="113"/>
    </location>
</feature>
<organism evidence="3 4">
    <name type="scientific">Exaiptasia diaphana</name>
    <name type="common">Tropical sea anemone</name>
    <name type="synonym">Aiptasia pulchella</name>
    <dbReference type="NCBI Taxonomy" id="2652724"/>
    <lineage>
        <taxon>Eukaryota</taxon>
        <taxon>Metazoa</taxon>
        <taxon>Cnidaria</taxon>
        <taxon>Anthozoa</taxon>
        <taxon>Hexacorallia</taxon>
        <taxon>Actiniaria</taxon>
        <taxon>Aiptasiidae</taxon>
        <taxon>Exaiptasia</taxon>
    </lineage>
</organism>
<proteinExistence type="predicted"/>
<dbReference type="InterPro" id="IPR036397">
    <property type="entry name" value="RNaseH_sf"/>
</dbReference>
<dbReference type="GO" id="GO:0015074">
    <property type="term" value="P:DNA integration"/>
    <property type="evidence" value="ECO:0007669"/>
    <property type="project" value="InterPro"/>
</dbReference>
<dbReference type="InterPro" id="IPR050951">
    <property type="entry name" value="Retrovirus_Pol_polyprotein"/>
</dbReference>
<dbReference type="FunFam" id="3.30.420.10:FF:000063">
    <property type="entry name" value="Retrovirus-related Pol polyprotein from transposon 297-like Protein"/>
    <property type="match status" value="1"/>
</dbReference>
<protein>
    <recommendedName>
        <fullName evidence="2">Integrase catalytic domain-containing protein</fullName>
    </recommendedName>
</protein>
<dbReference type="OMA" id="CANGEVE"/>
<reference evidence="3" key="1">
    <citation type="submission" date="2022-11" db="UniProtKB">
        <authorList>
            <consortium name="EnsemblMetazoa"/>
        </authorList>
    </citation>
    <scope>IDENTIFICATION</scope>
</reference>
<dbReference type="Gene3D" id="3.30.420.10">
    <property type="entry name" value="Ribonuclease H-like superfamily/Ribonuclease H"/>
    <property type="match status" value="1"/>
</dbReference>
<feature type="compositionally biased region" description="Basic and acidic residues" evidence="1">
    <location>
        <begin position="236"/>
        <end position="252"/>
    </location>
</feature>
<dbReference type="Proteomes" id="UP000887567">
    <property type="component" value="Unplaced"/>
</dbReference>
<name>A0A913WYF0_EXADI</name>
<dbReference type="Pfam" id="PF00665">
    <property type="entry name" value="rve"/>
    <property type="match status" value="1"/>
</dbReference>
<dbReference type="KEGG" id="epa:110234959"/>
<accession>A0A913WYF0</accession>
<sequence length="292" mass="33323">MTPLPRGPWEKVSIDFAEVAGQYVLVVIDDYSRFPEVVHSTSAKAVIPKLDRMFAAYGVPHVVKSDNGPPFNGNEFSQFADYLGFKHRKVMPLWPEANGEVERFMRTFGKVLRTSTNWKQSMFSFLRNYRATPHCTTGVAPATALFGRPIRVQLTDTIKLPSGNPFDPNDMREKDALQKQKMKKYAEDRRNIRECDIKVGDTVIVKQPKKEKLSTPYHPSPLKVVEKNHSMITAENEERRVTRNSSHFKELSTDPDSNSPEEPMTEVGTEPACATRRSTRITRPPQRLIEEM</sequence>
<dbReference type="GeneID" id="110234959"/>
<dbReference type="InterPro" id="IPR001584">
    <property type="entry name" value="Integrase_cat-core"/>
</dbReference>
<dbReference type="EnsemblMetazoa" id="XM_021040368.1">
    <property type="protein sequence ID" value="XP_020896027.1"/>
    <property type="gene ID" value="LOC110234959"/>
</dbReference>
<dbReference type="PROSITE" id="PS50994">
    <property type="entry name" value="INTEGRASE"/>
    <property type="match status" value="1"/>
</dbReference>
<dbReference type="AlphaFoldDB" id="A0A913WYF0"/>
<keyword evidence="4" id="KW-1185">Reference proteome</keyword>